<feature type="chain" id="PRO_5003613181" evidence="1">
    <location>
        <begin position="19"/>
        <end position="185"/>
    </location>
</feature>
<gene>
    <name evidence="2" type="ordered locus">DGo_PB0396</name>
</gene>
<evidence type="ECO:0000256" key="1">
    <source>
        <dbReference type="SAM" id="SignalP"/>
    </source>
</evidence>
<organism evidence="2 3">
    <name type="scientific">Deinococcus gobiensis (strain DSM 21396 / JCM 16679 / CGMCC 1.7299 / I-0)</name>
    <dbReference type="NCBI Taxonomy" id="745776"/>
    <lineage>
        <taxon>Bacteria</taxon>
        <taxon>Thermotogati</taxon>
        <taxon>Deinococcota</taxon>
        <taxon>Deinococci</taxon>
        <taxon>Deinococcales</taxon>
        <taxon>Deinococcaceae</taxon>
        <taxon>Deinococcus</taxon>
    </lineage>
</organism>
<accession>H8H2B8</accession>
<evidence type="ECO:0000313" key="2">
    <source>
        <dbReference type="EMBL" id="AFD27665.1"/>
    </source>
</evidence>
<protein>
    <submittedName>
        <fullName evidence="2">Uncharacterized protein</fullName>
    </submittedName>
</protein>
<keyword evidence="1" id="KW-0732">Signal</keyword>
<sequence>MTRYLLPLFLTLSGVVSAGGVEPINRNQPLYWVPGASEVFSVSADQIVTKAFTNALTLRSEGQRIQVFVTTGIISDDPGASAINNIQAWVQSPTASPAQKQALIQVAQTYLRGCSLQVTPRQLAALVALKEADWTQGGWQKRTVEGVTLGWSDGNGFGFSDGPQGRKPRAALSVEWPVKTSRCQF</sequence>
<dbReference type="AlphaFoldDB" id="H8H2B8"/>
<feature type="signal peptide" evidence="1">
    <location>
        <begin position="1"/>
        <end position="18"/>
    </location>
</feature>
<proteinExistence type="predicted"/>
<keyword evidence="2" id="KW-0614">Plasmid</keyword>
<dbReference type="Proteomes" id="UP000007575">
    <property type="component" value="Plasmid P2"/>
</dbReference>
<dbReference type="OrthoDB" id="71043at2"/>
<keyword evidence="3" id="KW-1185">Reference proteome</keyword>
<reference evidence="2 3" key="1">
    <citation type="journal article" date="2012" name="PLoS ONE">
        <title>Genome sequence and transcriptome analysis of the radioresistant bacterium Deinococcus gobiensis: insights into the extreme environmental adaptations.</title>
        <authorList>
            <person name="Yuan M."/>
            <person name="Chen M."/>
            <person name="Zhang W."/>
            <person name="Lu W."/>
            <person name="Wang J."/>
            <person name="Yang M."/>
            <person name="Zhao P."/>
            <person name="Tang R."/>
            <person name="Li X."/>
            <person name="Hao Y."/>
            <person name="Zhou Z."/>
            <person name="Zhan Y."/>
            <person name="Yu H."/>
            <person name="Teng C."/>
            <person name="Yan Y."/>
            <person name="Ping S."/>
            <person name="Wang Y."/>
            <person name="Lin M."/>
        </authorList>
    </citation>
    <scope>NUCLEOTIDE SEQUENCE [LARGE SCALE GENOMIC DNA]</scope>
    <source>
        <strain evidence="3">DSM 21396 / JCM 16679 / CGMCC 1.7299 / I-0</strain>
        <plasmid evidence="2">P2</plasmid>
    </source>
</reference>
<dbReference type="HOGENOM" id="CLU_1459042_0_0_0"/>
<dbReference type="RefSeq" id="WP_014686757.1">
    <property type="nucleotide sequence ID" value="NC_017791.1"/>
</dbReference>
<dbReference type="EMBL" id="CP002193">
    <property type="protein sequence ID" value="AFD27665.1"/>
    <property type="molecule type" value="Genomic_DNA"/>
</dbReference>
<geneLocation type="plasmid" evidence="2 3">
    <name>P2</name>
</geneLocation>
<dbReference type="KEGG" id="dgo:DGo_PB0396"/>
<name>H8H2B8_DEIGI</name>
<evidence type="ECO:0000313" key="3">
    <source>
        <dbReference type="Proteomes" id="UP000007575"/>
    </source>
</evidence>